<evidence type="ECO:0000256" key="1">
    <source>
        <dbReference type="SAM" id="MobiDB-lite"/>
    </source>
</evidence>
<dbReference type="AlphaFoldDB" id="A0A183V6V4"/>
<evidence type="ECO:0000313" key="3">
    <source>
        <dbReference type="Proteomes" id="UP000050794"/>
    </source>
</evidence>
<evidence type="ECO:0000313" key="4">
    <source>
        <dbReference type="WBParaSite" id="TCNE_0001647501-mRNA-1"/>
    </source>
</evidence>
<sequence>MSSRGAALSFVEMTIECLLSVDGEGSRKDVQDVIFLRRFHCALRSGQRKRSVFFYDKFTTCFALRSFDWICAWESAESGSGEGEVLVQRVDLDDDPVHAEFKFSLQLIPNKGGLSVVHVESGWIRLNAKWSDIGSENRVVAELFSILRRNEYAWGTVDAVVEMKFKRDTFFLIKQDQLFRTLTRELAPNELVPSERFTALEELCRGKEFLETRERDGKSSPLCDAAHPRGMVGRDH</sequence>
<proteinExistence type="predicted"/>
<dbReference type="Proteomes" id="UP000050794">
    <property type="component" value="Unassembled WGS sequence"/>
</dbReference>
<dbReference type="EMBL" id="UYWY01023629">
    <property type="protein sequence ID" value="VDM47795.1"/>
    <property type="molecule type" value="Genomic_DNA"/>
</dbReference>
<reference evidence="4" key="1">
    <citation type="submission" date="2016-06" db="UniProtKB">
        <authorList>
            <consortium name="WormBaseParasite"/>
        </authorList>
    </citation>
    <scope>IDENTIFICATION</scope>
</reference>
<dbReference type="WBParaSite" id="TCNE_0001647501-mRNA-1">
    <property type="protein sequence ID" value="TCNE_0001647501-mRNA-1"/>
    <property type="gene ID" value="TCNE_0001647501"/>
</dbReference>
<keyword evidence="3" id="KW-1185">Reference proteome</keyword>
<organism evidence="3 4">
    <name type="scientific">Toxocara canis</name>
    <name type="common">Canine roundworm</name>
    <dbReference type="NCBI Taxonomy" id="6265"/>
    <lineage>
        <taxon>Eukaryota</taxon>
        <taxon>Metazoa</taxon>
        <taxon>Ecdysozoa</taxon>
        <taxon>Nematoda</taxon>
        <taxon>Chromadorea</taxon>
        <taxon>Rhabditida</taxon>
        <taxon>Spirurina</taxon>
        <taxon>Ascaridomorpha</taxon>
        <taxon>Ascaridoidea</taxon>
        <taxon>Toxocaridae</taxon>
        <taxon>Toxocara</taxon>
    </lineage>
</organism>
<evidence type="ECO:0000313" key="2">
    <source>
        <dbReference type="EMBL" id="VDM47795.1"/>
    </source>
</evidence>
<feature type="region of interest" description="Disordered" evidence="1">
    <location>
        <begin position="217"/>
        <end position="236"/>
    </location>
</feature>
<name>A0A183V6V4_TOXCA</name>
<reference evidence="2 3" key="2">
    <citation type="submission" date="2018-11" db="EMBL/GenBank/DDBJ databases">
        <authorList>
            <consortium name="Pathogen Informatics"/>
        </authorList>
    </citation>
    <scope>NUCLEOTIDE SEQUENCE [LARGE SCALE GENOMIC DNA]</scope>
</reference>
<gene>
    <name evidence="2" type="ORF">TCNE_LOCUS16474</name>
</gene>
<accession>A0A183V6V4</accession>
<protein>
    <submittedName>
        <fullName evidence="4">MATH domain-containing protein</fullName>
    </submittedName>
</protein>